<dbReference type="PROSITE" id="PS50181">
    <property type="entry name" value="FBOX"/>
    <property type="match status" value="1"/>
</dbReference>
<sequence length="272" mass="31722">MDFVNFPAEIHTKIFHYLDIKTFYKTACVNRKMWIRCDAHTKKDWAVVLKIPSHQVSMQEEGMTIAMMILGHRTWLSVKGKRSIDLLFRNGLVNTGYAYGQGLDNTAVKHISIYFGHEDECQVLNALKKFKPAGQKYSSLKIRNYRPTPKLVEFVNAWTDIFEFVPVCKLQDADEFLGVKVATVRVKAGPGIEYQCMARHYMKRFLEEVRSGDRVMNCLTLVDLPTRSYAVYPNQSPAPRLWERLDDAHYLEFWTHDVTDTVFSITWRYAEY</sequence>
<evidence type="ECO:0000259" key="1">
    <source>
        <dbReference type="PROSITE" id="PS50181"/>
    </source>
</evidence>
<dbReference type="InterPro" id="IPR036047">
    <property type="entry name" value="F-box-like_dom_sf"/>
</dbReference>
<organism evidence="2 3">
    <name type="scientific">Mesorhabditis spiculigera</name>
    <dbReference type="NCBI Taxonomy" id="96644"/>
    <lineage>
        <taxon>Eukaryota</taxon>
        <taxon>Metazoa</taxon>
        <taxon>Ecdysozoa</taxon>
        <taxon>Nematoda</taxon>
        <taxon>Chromadorea</taxon>
        <taxon>Rhabditida</taxon>
        <taxon>Rhabditina</taxon>
        <taxon>Rhabditomorpha</taxon>
        <taxon>Rhabditoidea</taxon>
        <taxon>Rhabditidae</taxon>
        <taxon>Mesorhabditinae</taxon>
        <taxon>Mesorhabditis</taxon>
    </lineage>
</organism>
<dbReference type="AlphaFoldDB" id="A0AA36CKE3"/>
<protein>
    <recommendedName>
        <fullName evidence="1">F-box domain-containing protein</fullName>
    </recommendedName>
</protein>
<proteinExistence type="predicted"/>
<feature type="non-terminal residue" evidence="2">
    <location>
        <position position="272"/>
    </location>
</feature>
<gene>
    <name evidence="2" type="ORF">MSPICULIGERA_LOCUS8614</name>
</gene>
<dbReference type="Proteomes" id="UP001177023">
    <property type="component" value="Unassembled WGS sequence"/>
</dbReference>
<evidence type="ECO:0000313" key="2">
    <source>
        <dbReference type="EMBL" id="CAJ0570168.1"/>
    </source>
</evidence>
<comment type="caution">
    <text evidence="2">The sequence shown here is derived from an EMBL/GenBank/DDBJ whole genome shotgun (WGS) entry which is preliminary data.</text>
</comment>
<dbReference type="EMBL" id="CATQJA010002258">
    <property type="protein sequence ID" value="CAJ0570168.1"/>
    <property type="molecule type" value="Genomic_DNA"/>
</dbReference>
<keyword evidence="3" id="KW-1185">Reference proteome</keyword>
<reference evidence="2" key="1">
    <citation type="submission" date="2023-06" db="EMBL/GenBank/DDBJ databases">
        <authorList>
            <person name="Delattre M."/>
        </authorList>
    </citation>
    <scope>NUCLEOTIDE SEQUENCE</scope>
    <source>
        <strain evidence="2">AF72</strain>
    </source>
</reference>
<evidence type="ECO:0000313" key="3">
    <source>
        <dbReference type="Proteomes" id="UP001177023"/>
    </source>
</evidence>
<feature type="domain" description="F-box" evidence="1">
    <location>
        <begin position="1"/>
        <end position="33"/>
    </location>
</feature>
<dbReference type="InterPro" id="IPR001810">
    <property type="entry name" value="F-box_dom"/>
</dbReference>
<dbReference type="SUPFAM" id="SSF81383">
    <property type="entry name" value="F-box domain"/>
    <property type="match status" value="1"/>
</dbReference>
<name>A0AA36CKE3_9BILA</name>
<accession>A0AA36CKE3</accession>